<feature type="compositionally biased region" description="Polar residues" evidence="1">
    <location>
        <begin position="42"/>
        <end position="52"/>
    </location>
</feature>
<evidence type="ECO:0000256" key="1">
    <source>
        <dbReference type="SAM" id="MobiDB-lite"/>
    </source>
</evidence>
<feature type="domain" description="Alpha-L-rhamnosidase six-hairpin glycosidase" evidence="3">
    <location>
        <begin position="674"/>
        <end position="797"/>
    </location>
</feature>
<evidence type="ECO:0000259" key="3">
    <source>
        <dbReference type="Pfam" id="PF17389"/>
    </source>
</evidence>
<name>A0A542SPJ7_9MICO</name>
<dbReference type="InterPro" id="IPR035396">
    <property type="entry name" value="Bac_rhamnosid6H"/>
</dbReference>
<organism evidence="4 5">
    <name type="scientific">Rarobacter incanus</name>
    <dbReference type="NCBI Taxonomy" id="153494"/>
    <lineage>
        <taxon>Bacteria</taxon>
        <taxon>Bacillati</taxon>
        <taxon>Actinomycetota</taxon>
        <taxon>Actinomycetes</taxon>
        <taxon>Micrococcales</taxon>
        <taxon>Rarobacteraceae</taxon>
        <taxon>Rarobacter</taxon>
    </lineage>
</organism>
<dbReference type="SUPFAM" id="SSF48208">
    <property type="entry name" value="Six-hairpin glycosidases"/>
    <property type="match status" value="1"/>
</dbReference>
<feature type="chain" id="PRO_5022056861" description="Alpha-L-rhamnosidase six-hairpin glycosidase domain-containing protein" evidence="2">
    <location>
        <begin position="34"/>
        <end position="1324"/>
    </location>
</feature>
<keyword evidence="5" id="KW-1185">Reference proteome</keyword>
<keyword evidence="2" id="KW-0732">Signal</keyword>
<dbReference type="GO" id="GO:0005975">
    <property type="term" value="P:carbohydrate metabolic process"/>
    <property type="evidence" value="ECO:0007669"/>
    <property type="project" value="InterPro"/>
</dbReference>
<dbReference type="Proteomes" id="UP000316181">
    <property type="component" value="Unassembled WGS sequence"/>
</dbReference>
<reference evidence="4 5" key="1">
    <citation type="submission" date="2019-06" db="EMBL/GenBank/DDBJ databases">
        <title>Sequencing the genomes of 1000 actinobacteria strains.</title>
        <authorList>
            <person name="Klenk H.-P."/>
        </authorList>
    </citation>
    <scope>NUCLEOTIDE SEQUENCE [LARGE SCALE GENOMIC DNA]</scope>
    <source>
        <strain evidence="4 5">DSM 10596</strain>
    </source>
</reference>
<evidence type="ECO:0000313" key="5">
    <source>
        <dbReference type="Proteomes" id="UP000316181"/>
    </source>
</evidence>
<dbReference type="Gene3D" id="1.50.10.10">
    <property type="match status" value="1"/>
</dbReference>
<feature type="signal peptide" evidence="2">
    <location>
        <begin position="1"/>
        <end position="33"/>
    </location>
</feature>
<feature type="compositionally biased region" description="Gly residues" evidence="1">
    <location>
        <begin position="1113"/>
        <end position="1128"/>
    </location>
</feature>
<dbReference type="InterPro" id="IPR012341">
    <property type="entry name" value="6hp_glycosidase-like_sf"/>
</dbReference>
<sequence length="1324" mass="139422">MASVSPRHARRLIAFISAIALAVGIGGATSASAAGNDPARQSAVQAATSSPAAMNADGLKQTDSDQQRWLSAPNSRMVLQPYDYPRGGTELSQHDSGDAALDVGFFAHDDAIRLNNVLRVQQETTVTAQTEDNHVTAFTEDFNDAQGWDIDQVSVATTGGLATIATDDGKEWGSIKSPTIKVNDISDARYLTVKVTSVTKKWNVKINDPATGADFDTLFQADSAKTGTFTFDIAKTLGWSGAHSFRVRLWATGGSGASATFDSVTVSGWAQPFVDNFAQGGWASSTNGATMSGNTLTIPSGDGWGAVAKTVTVADIAATPLLTVDVAQTSAKWALKIRKGSSGSDLSPNLIADTDKTGKITVNLAETYGLSGSQTFEIRLFQVGTQGSTTTFNSVSIHTGATPYRNASVLTTTWSPYALTFTGTYGNDGVINGRDQFATADAMTRVVDASQLLKGNATIGGEYGQDAAYDAAKNLITFTADSVSISNTTYPDAMVTAIALPVGATPVFDGGAAVPSGSSGQWHISIPAGTSAAVGVAMIARTGTVEDAVAAAKAQAVVAIKDPTADLATQHQWWDDYLARVPAAQDYSLHGVDTDGVTADQIRSMYYLGWVTLEMNVMPATPETGNKFASVGTGMASLYDTGTIGVSNSASWDSLLGAQQLVHVDPENAWQTFEGMMALVAPDGKLAGESLPSRKAQTAWILYQATGDKNRLAAVYDPLARHMRWEEENMRWMSTDHDETDEVDSEFTASLYYDLAYAEKISRVLGKTADAEEWVQGRTRLAATYQDLFFPEAGRDRGFTTVQKVYLDTSRTSAPAGITVFKDPATGRWTDAGHQFYTSTAMVVDQLDAQHMGWVVDRFNSEYDANRQFAGLARVAQKAPDAQLVTYGLLSRGDSDRAATFINATIRDTVLSKWFAEVYREGGSGRDKTPQVSGVRPSIFGVTNLIEDVWINNGYRMDQGDVAAIRLDSTHTGGISGLSHGGTTFDIDLVDGGVALSGLTDSGCRFIALTASGTAGLDGCVGDQAAITVNPSSVVQGGEVEVTGAGFVPKDEIALRWSNGASAGAVVADANGAFVLKVTAPADAGSYHLESTGAYSTASIDVTVTKSDVPDPGDGGTDPGDGGTGTGGTQQPPSGTDKGTISITLTKPAKGFTVGKKASVVVRLVTNRTWTGGWLDLQVASDKVRRIYVPANKVATVTVPARTRAGSVAIRGSFAGSEKWNATSNTVVVRVVKAKARLKVSAKRKHGSHRAKIAIRVKKVGGVSVAGKLTVRVDGRKATKARIGRSGKVTVSVRAAANARHKVIVRYKGNAGYSAAKKSVKFRL</sequence>
<accession>A0A542SPJ7</accession>
<dbReference type="InterPro" id="IPR008928">
    <property type="entry name" value="6-hairpin_glycosidase_sf"/>
</dbReference>
<feature type="region of interest" description="Disordered" evidence="1">
    <location>
        <begin position="1104"/>
        <end position="1141"/>
    </location>
</feature>
<evidence type="ECO:0000256" key="2">
    <source>
        <dbReference type="SAM" id="SignalP"/>
    </source>
</evidence>
<evidence type="ECO:0000313" key="4">
    <source>
        <dbReference type="EMBL" id="TQK76522.1"/>
    </source>
</evidence>
<gene>
    <name evidence="4" type="ORF">FB389_1199</name>
</gene>
<protein>
    <recommendedName>
        <fullName evidence="3">Alpha-L-rhamnosidase six-hairpin glycosidase domain-containing protein</fullName>
    </recommendedName>
</protein>
<dbReference type="EMBL" id="VFNV01000001">
    <property type="protein sequence ID" value="TQK76522.1"/>
    <property type="molecule type" value="Genomic_DNA"/>
</dbReference>
<comment type="caution">
    <text evidence="4">The sequence shown here is derived from an EMBL/GenBank/DDBJ whole genome shotgun (WGS) entry which is preliminary data.</text>
</comment>
<feature type="region of interest" description="Disordered" evidence="1">
    <location>
        <begin position="30"/>
        <end position="66"/>
    </location>
</feature>
<dbReference type="Pfam" id="PF17389">
    <property type="entry name" value="Bac_rhamnosid6H"/>
    <property type="match status" value="1"/>
</dbReference>
<proteinExistence type="predicted"/>